<name>A0A1X7VP77_AMPQE</name>
<sequence length="23" mass="2762">WSKDGIDGWYVIFGSFTDVRYHL</sequence>
<dbReference type="AlphaFoldDB" id="A0A1X7VP77"/>
<protein>
    <submittedName>
        <fullName evidence="1">Uncharacterized protein</fullName>
    </submittedName>
</protein>
<reference evidence="1" key="1">
    <citation type="submission" date="2017-05" db="UniProtKB">
        <authorList>
            <consortium name="EnsemblMetazoa"/>
        </authorList>
    </citation>
    <scope>IDENTIFICATION</scope>
</reference>
<evidence type="ECO:0000313" key="1">
    <source>
        <dbReference type="EnsemblMetazoa" id="Aqu2.1.41877_001"/>
    </source>
</evidence>
<proteinExistence type="predicted"/>
<dbReference type="InParanoid" id="A0A1X7VP77"/>
<accession>A0A1X7VP77</accession>
<organism evidence="1">
    <name type="scientific">Amphimedon queenslandica</name>
    <name type="common">Sponge</name>
    <dbReference type="NCBI Taxonomy" id="400682"/>
    <lineage>
        <taxon>Eukaryota</taxon>
        <taxon>Metazoa</taxon>
        <taxon>Porifera</taxon>
        <taxon>Demospongiae</taxon>
        <taxon>Heteroscleromorpha</taxon>
        <taxon>Haplosclerida</taxon>
        <taxon>Niphatidae</taxon>
        <taxon>Amphimedon</taxon>
    </lineage>
</organism>
<dbReference type="EnsemblMetazoa" id="Aqu2.1.41877_001">
    <property type="protein sequence ID" value="Aqu2.1.41877_001"/>
    <property type="gene ID" value="Aqu2.1.41877"/>
</dbReference>